<evidence type="ECO:0000313" key="1">
    <source>
        <dbReference type="EMBL" id="DAF63809.1"/>
    </source>
</evidence>
<dbReference type="EMBL" id="BK032843">
    <property type="protein sequence ID" value="DAF63809.1"/>
    <property type="molecule type" value="Genomic_DNA"/>
</dbReference>
<accession>A0A8S5TKW8</accession>
<reference evidence="1" key="1">
    <citation type="journal article" date="2021" name="Proc. Natl. Acad. Sci. U.S.A.">
        <title>A Catalog of Tens of Thousands of Viruses from Human Metagenomes Reveals Hidden Associations with Chronic Diseases.</title>
        <authorList>
            <person name="Tisza M.J."/>
            <person name="Buck C.B."/>
        </authorList>
    </citation>
    <scope>NUCLEOTIDE SEQUENCE</scope>
    <source>
        <strain evidence="1">Ctz6O13</strain>
    </source>
</reference>
<name>A0A8S5TKW8_9CAUD</name>
<organism evidence="1">
    <name type="scientific">Podoviridae sp. ctz6O13</name>
    <dbReference type="NCBI Taxonomy" id="2827757"/>
    <lineage>
        <taxon>Viruses</taxon>
        <taxon>Duplodnaviria</taxon>
        <taxon>Heunggongvirae</taxon>
        <taxon>Uroviricota</taxon>
        <taxon>Caudoviricetes</taxon>
    </lineage>
</organism>
<sequence>MIDIKVSLNVLVPGAKMFSKQLCFKNSTIKNKKGKVIVVETPVDGMTETFSTVIPYKDKVTGKTVNNRVTLHIPACKPARQVLHMSNAAYEDMLYGGVPKGFRCPGQNPKKVWSDMSEQQRLEWHLARIAGQLGGIVESYHVAED</sequence>
<protein>
    <submittedName>
        <fullName evidence="1">Uncharacterized protein</fullName>
    </submittedName>
</protein>
<proteinExistence type="predicted"/>